<dbReference type="VEuPathDB" id="FungiDB:TSTA_106640"/>
<gene>
    <name evidence="1" type="ORF">TSTA_106640</name>
</gene>
<organism evidence="1 2">
    <name type="scientific">Talaromyces stipitatus (strain ATCC 10500 / CBS 375.48 / QM 6759 / NRRL 1006)</name>
    <name type="common">Penicillium stipitatum</name>
    <dbReference type="NCBI Taxonomy" id="441959"/>
    <lineage>
        <taxon>Eukaryota</taxon>
        <taxon>Fungi</taxon>
        <taxon>Dikarya</taxon>
        <taxon>Ascomycota</taxon>
        <taxon>Pezizomycotina</taxon>
        <taxon>Eurotiomycetes</taxon>
        <taxon>Eurotiomycetidae</taxon>
        <taxon>Eurotiales</taxon>
        <taxon>Trichocomaceae</taxon>
        <taxon>Talaromyces</taxon>
        <taxon>Talaromyces sect. Talaromyces</taxon>
    </lineage>
</organism>
<dbReference type="InParanoid" id="B8MPL5"/>
<protein>
    <submittedName>
        <fullName evidence="1">Uncharacterized protein</fullName>
    </submittedName>
</protein>
<dbReference type="Proteomes" id="UP000001745">
    <property type="component" value="Unassembled WGS sequence"/>
</dbReference>
<proteinExistence type="predicted"/>
<feature type="non-terminal residue" evidence="1">
    <location>
        <position position="1"/>
    </location>
</feature>
<feature type="non-terminal residue" evidence="1">
    <location>
        <position position="134"/>
    </location>
</feature>
<accession>B8MPL5</accession>
<dbReference type="RefSeq" id="XP_002486692.1">
    <property type="nucleotide sequence ID" value="XM_002486647.1"/>
</dbReference>
<keyword evidence="2" id="KW-1185">Reference proteome</keyword>
<dbReference type="HOGENOM" id="CLU_1901341_0_0_1"/>
<dbReference type="EMBL" id="EQ962658">
    <property type="protein sequence ID" value="EED14454.1"/>
    <property type="molecule type" value="Genomic_DNA"/>
</dbReference>
<reference evidence="2" key="1">
    <citation type="journal article" date="2015" name="Genome Announc.">
        <title>Genome sequence of the AIDS-associated pathogen Penicillium marneffei (ATCC18224) and its near taxonomic relative Talaromyces stipitatus (ATCC10500).</title>
        <authorList>
            <person name="Nierman W.C."/>
            <person name="Fedorova-Abrams N.D."/>
            <person name="Andrianopoulos A."/>
        </authorList>
    </citation>
    <scope>NUCLEOTIDE SEQUENCE [LARGE SCALE GENOMIC DNA]</scope>
    <source>
        <strain evidence="2">ATCC 10500 / CBS 375.48 / QM 6759 / NRRL 1006</strain>
    </source>
</reference>
<dbReference type="GeneID" id="8103564"/>
<sequence>WIGSSNFMLSRKLTNQLEERVLGLAALVAVSLIDIDLSPVVSLISKDSSVGLTGIREYRPSKIWQIFLGTLVTRYETYWELRSNVIHKRVGHTSKLATFPENALYIDSTQFNTSICRQFAIKIQKIQLNKRDES</sequence>
<dbReference type="AlphaFoldDB" id="B8MPL5"/>
<evidence type="ECO:0000313" key="2">
    <source>
        <dbReference type="Proteomes" id="UP000001745"/>
    </source>
</evidence>
<evidence type="ECO:0000313" key="1">
    <source>
        <dbReference type="EMBL" id="EED14454.1"/>
    </source>
</evidence>
<name>B8MPL5_TALSN</name>